<dbReference type="AlphaFoldDB" id="A0A8H3X7K0"/>
<accession>A0A8H3X7K0</accession>
<reference evidence="1 2" key="1">
    <citation type="journal article" date="2019" name="Environ. Microbiol.">
        <title>At the nexus of three kingdoms: the genome of the mycorrhizal fungus Gigaspora margarita provides insights into plant, endobacterial and fungal interactions.</title>
        <authorList>
            <person name="Venice F."/>
            <person name="Ghignone S."/>
            <person name="Salvioli di Fossalunga A."/>
            <person name="Amselem J."/>
            <person name="Novero M."/>
            <person name="Xianan X."/>
            <person name="Sedzielewska Toro K."/>
            <person name="Morin E."/>
            <person name="Lipzen A."/>
            <person name="Grigoriev I.V."/>
            <person name="Henrissat B."/>
            <person name="Martin F.M."/>
            <person name="Bonfante P."/>
        </authorList>
    </citation>
    <scope>NUCLEOTIDE SEQUENCE [LARGE SCALE GENOMIC DNA]</scope>
    <source>
        <strain evidence="1 2">BEG34</strain>
    </source>
</reference>
<protein>
    <submittedName>
        <fullName evidence="1">Uncharacterized protein</fullName>
    </submittedName>
</protein>
<proteinExistence type="predicted"/>
<evidence type="ECO:0000313" key="2">
    <source>
        <dbReference type="Proteomes" id="UP000439903"/>
    </source>
</evidence>
<comment type="caution">
    <text evidence="1">The sequence shown here is derived from an EMBL/GenBank/DDBJ whole genome shotgun (WGS) entry which is preliminary data.</text>
</comment>
<dbReference type="EMBL" id="WTPW01001664">
    <property type="protein sequence ID" value="KAF0421759.1"/>
    <property type="molecule type" value="Genomic_DNA"/>
</dbReference>
<dbReference type="Proteomes" id="UP000439903">
    <property type="component" value="Unassembled WGS sequence"/>
</dbReference>
<sequence length="141" mass="16238">MQLTAPSHDLILVLVPDYALILDLLIDRSSDPQRIYKDQIIELLANYHNIEMEQELGNYHVSNDEDKDTLITVRGLKTVKVILRSKQKSTRIATFDNVSKLYSRVEESFKDRMGVMVTNVGYRNKASRRSPSKEILLCVKN</sequence>
<evidence type="ECO:0000313" key="1">
    <source>
        <dbReference type="EMBL" id="KAF0421759.1"/>
    </source>
</evidence>
<keyword evidence="2" id="KW-1185">Reference proteome</keyword>
<name>A0A8H3X7K0_GIGMA</name>
<gene>
    <name evidence="1" type="ORF">F8M41_006714</name>
</gene>
<organism evidence="1 2">
    <name type="scientific">Gigaspora margarita</name>
    <dbReference type="NCBI Taxonomy" id="4874"/>
    <lineage>
        <taxon>Eukaryota</taxon>
        <taxon>Fungi</taxon>
        <taxon>Fungi incertae sedis</taxon>
        <taxon>Mucoromycota</taxon>
        <taxon>Glomeromycotina</taxon>
        <taxon>Glomeromycetes</taxon>
        <taxon>Diversisporales</taxon>
        <taxon>Gigasporaceae</taxon>
        <taxon>Gigaspora</taxon>
    </lineage>
</organism>